<proteinExistence type="predicted"/>
<evidence type="ECO:0000313" key="3">
    <source>
        <dbReference type="Proteomes" id="UP000509568"/>
    </source>
</evidence>
<sequence length="195" mass="20945">MPRILACWPTRLSAATGLLLAAAISVGAPDVVTLSAAEQQRVDGLIKNSGRAEYQNVMFGFGVMPGVADVYQGNATDDGVLIPLGGDREIAVNASYDAAELGSTKALMDSELSDVDPASVQRQPVVLDSQPAEQAQWKDGSYLHRAIVEYRSTGADSGINYTLWLQTDATNQQADEQAFDAVVKSFKHYQVDDQH</sequence>
<evidence type="ECO:0000313" key="2">
    <source>
        <dbReference type="EMBL" id="QKZ02588.1"/>
    </source>
</evidence>
<dbReference type="KEGG" id="pez:HWQ56_01770"/>
<dbReference type="Proteomes" id="UP000509568">
    <property type="component" value="Chromosome"/>
</dbReference>
<reference evidence="2 3" key="1">
    <citation type="submission" date="2020-06" db="EMBL/GenBank/DDBJ databases">
        <title>Pseudomonas eucalypticola sp. nov., an endophyte of Eucalyptus dunnii leaves with biocontrol ability of eucalyptus leaf blight.</title>
        <authorList>
            <person name="Liu Y."/>
            <person name="Song Z."/>
            <person name="Zeng H."/>
            <person name="Lu M."/>
            <person name="Wang X."/>
            <person name="Lian X."/>
            <person name="Zhang Q."/>
        </authorList>
    </citation>
    <scope>NUCLEOTIDE SEQUENCE [LARGE SCALE GENOMIC DNA]</scope>
    <source>
        <strain evidence="2 3">NP-1</strain>
    </source>
</reference>
<dbReference type="RefSeq" id="WP_158156219.1">
    <property type="nucleotide sequence ID" value="NZ_CP056030.1"/>
</dbReference>
<gene>
    <name evidence="2" type="ORF">HWQ56_01770</name>
</gene>
<feature type="chain" id="PRO_5028843171" description="DUF1795 domain-containing protein" evidence="1">
    <location>
        <begin position="29"/>
        <end position="195"/>
    </location>
</feature>
<keyword evidence="3" id="KW-1185">Reference proteome</keyword>
<name>A0A7D5HL10_9PSED</name>
<accession>A0A7D5HL10</accession>
<protein>
    <recommendedName>
        <fullName evidence="4">DUF1795 domain-containing protein</fullName>
    </recommendedName>
</protein>
<evidence type="ECO:0008006" key="4">
    <source>
        <dbReference type="Google" id="ProtNLM"/>
    </source>
</evidence>
<dbReference type="EMBL" id="CP056030">
    <property type="protein sequence ID" value="QKZ02588.1"/>
    <property type="molecule type" value="Genomic_DNA"/>
</dbReference>
<feature type="signal peptide" evidence="1">
    <location>
        <begin position="1"/>
        <end position="28"/>
    </location>
</feature>
<keyword evidence="1" id="KW-0732">Signal</keyword>
<dbReference type="AlphaFoldDB" id="A0A7D5HL10"/>
<organism evidence="2 3">
    <name type="scientific">Pseudomonas eucalypticola</name>
    <dbReference type="NCBI Taxonomy" id="2599595"/>
    <lineage>
        <taxon>Bacteria</taxon>
        <taxon>Pseudomonadati</taxon>
        <taxon>Pseudomonadota</taxon>
        <taxon>Gammaproteobacteria</taxon>
        <taxon>Pseudomonadales</taxon>
        <taxon>Pseudomonadaceae</taxon>
        <taxon>Pseudomonas</taxon>
    </lineage>
</organism>
<evidence type="ECO:0000256" key="1">
    <source>
        <dbReference type="SAM" id="SignalP"/>
    </source>
</evidence>